<evidence type="ECO:0000313" key="3">
    <source>
        <dbReference type="Proteomes" id="UP000673975"/>
    </source>
</evidence>
<keyword evidence="3" id="KW-1185">Reference proteome</keyword>
<dbReference type="RefSeq" id="WP_210510022.1">
    <property type="nucleotide sequence ID" value="NZ_JAFIDN010000001.1"/>
</dbReference>
<keyword evidence="1" id="KW-0812">Transmembrane</keyword>
<evidence type="ECO:0000256" key="1">
    <source>
        <dbReference type="SAM" id="Phobius"/>
    </source>
</evidence>
<dbReference type="EMBL" id="JAFIDN010000001">
    <property type="protein sequence ID" value="MBP3191478.1"/>
    <property type="molecule type" value="Genomic_DNA"/>
</dbReference>
<feature type="transmembrane region" description="Helical" evidence="1">
    <location>
        <begin position="48"/>
        <end position="71"/>
    </location>
</feature>
<feature type="transmembrane region" description="Helical" evidence="1">
    <location>
        <begin position="155"/>
        <end position="178"/>
    </location>
</feature>
<dbReference type="InterPro" id="IPR025250">
    <property type="entry name" value="DUF4199"/>
</dbReference>
<feature type="transmembrane region" description="Helical" evidence="1">
    <location>
        <begin position="12"/>
        <end position="36"/>
    </location>
</feature>
<comment type="caution">
    <text evidence="2">The sequence shown here is derived from an EMBL/GenBank/DDBJ whole genome shotgun (WGS) entry which is preliminary data.</text>
</comment>
<organism evidence="2 3">
    <name type="scientific">Natronogracilivirga saccharolytica</name>
    <dbReference type="NCBI Taxonomy" id="2812953"/>
    <lineage>
        <taxon>Bacteria</taxon>
        <taxon>Pseudomonadati</taxon>
        <taxon>Balneolota</taxon>
        <taxon>Balneolia</taxon>
        <taxon>Balneolales</taxon>
        <taxon>Cyclonatronaceae</taxon>
        <taxon>Natronogracilivirga</taxon>
    </lineage>
</organism>
<evidence type="ECO:0000313" key="2">
    <source>
        <dbReference type="EMBL" id="MBP3191478.1"/>
    </source>
</evidence>
<sequence length="190" mass="20425">MEPVEKKSYWNAAGMAGVIFGFIVFLVATIGSYATIHSEPTGTFFSGTIVASVIGCLIGAFGGVLAVKLYINEYGPELKIGTGAVIGLVTGIFITLVYQVFSMIWPVIDSSYIENLQSAMIANIEMMDALPAATRDEMIDAMYADMQNYYSAGTIIQNLFFGVLTYGLLNLLSGLLAAKFMGKPPQEEAI</sequence>
<gene>
    <name evidence="2" type="ORF">NATSA_02260</name>
</gene>
<dbReference type="AlphaFoldDB" id="A0A8J7RJV2"/>
<reference evidence="2" key="1">
    <citation type="submission" date="2021-02" db="EMBL/GenBank/DDBJ databases">
        <title>Natronogracilivirga saccharolytica gen. nov. sp. nov. a new anaerobic, haloalkiliphilic carbohydrate-fermenting bacterium from soda lake and proposing of Cyclonatronumiaceae fam. nov. in the phylum Balneolaeota.</title>
        <authorList>
            <person name="Zhilina T.N."/>
            <person name="Sorokin D.Y."/>
            <person name="Zavarzina D.G."/>
            <person name="Toshchakov S.V."/>
            <person name="Kublanov I.V."/>
        </authorList>
    </citation>
    <scope>NUCLEOTIDE SEQUENCE</scope>
    <source>
        <strain evidence="2">Z-1702</strain>
    </source>
</reference>
<feature type="transmembrane region" description="Helical" evidence="1">
    <location>
        <begin position="83"/>
        <end position="108"/>
    </location>
</feature>
<dbReference type="Proteomes" id="UP000673975">
    <property type="component" value="Unassembled WGS sequence"/>
</dbReference>
<proteinExistence type="predicted"/>
<protein>
    <submittedName>
        <fullName evidence="2">DUF4199 family protein</fullName>
    </submittedName>
</protein>
<name>A0A8J7RJV2_9BACT</name>
<accession>A0A8J7RJV2</accession>
<keyword evidence="1" id="KW-0472">Membrane</keyword>
<keyword evidence="1" id="KW-1133">Transmembrane helix</keyword>
<dbReference type="Pfam" id="PF13858">
    <property type="entry name" value="DUF4199"/>
    <property type="match status" value="1"/>
</dbReference>